<protein>
    <submittedName>
        <fullName evidence="3">Bll4720 protein</fullName>
    </submittedName>
</protein>
<dbReference type="HOGENOM" id="CLU_1164097_0_0_5"/>
<dbReference type="eggNOG" id="COG0457">
    <property type="taxonomic scope" value="Bacteria"/>
</dbReference>
<dbReference type="EMBL" id="BA000040">
    <property type="protein sequence ID" value="BAC49985.1"/>
    <property type="molecule type" value="Genomic_DNA"/>
</dbReference>
<keyword evidence="2" id="KW-0732">Signal</keyword>
<dbReference type="AlphaFoldDB" id="Q89L28"/>
<organism evidence="3 4">
    <name type="scientific">Bradyrhizobium diazoefficiens (strain JCM 10833 / BCRC 13528 / IAM 13628 / NBRC 14792 / USDA 110)</name>
    <dbReference type="NCBI Taxonomy" id="224911"/>
    <lineage>
        <taxon>Bacteria</taxon>
        <taxon>Pseudomonadati</taxon>
        <taxon>Pseudomonadota</taxon>
        <taxon>Alphaproteobacteria</taxon>
        <taxon>Hyphomicrobiales</taxon>
        <taxon>Nitrobacteraceae</taxon>
        <taxon>Bradyrhizobium</taxon>
    </lineage>
</organism>
<gene>
    <name evidence="3" type="ordered locus">bll4720</name>
</gene>
<evidence type="ECO:0000256" key="1">
    <source>
        <dbReference type="SAM" id="MobiDB-lite"/>
    </source>
</evidence>
<evidence type="ECO:0000313" key="3">
    <source>
        <dbReference type="EMBL" id="BAC49985.1"/>
    </source>
</evidence>
<dbReference type="EnsemblBacteria" id="BAC49985">
    <property type="protein sequence ID" value="BAC49985"/>
    <property type="gene ID" value="BAC49985"/>
</dbReference>
<name>Q89L28_BRADU</name>
<dbReference type="KEGG" id="bja:bll4720"/>
<evidence type="ECO:0000313" key="4">
    <source>
        <dbReference type="Proteomes" id="UP000002526"/>
    </source>
</evidence>
<keyword evidence="4" id="KW-1185">Reference proteome</keyword>
<proteinExistence type="predicted"/>
<dbReference type="OrthoDB" id="9814069at2"/>
<feature type="signal peptide" evidence="2">
    <location>
        <begin position="1"/>
        <end position="24"/>
    </location>
</feature>
<feature type="chain" id="PRO_5004302680" evidence="2">
    <location>
        <begin position="25"/>
        <end position="238"/>
    </location>
</feature>
<reference evidence="4" key="1">
    <citation type="journal article" date="2002" name="DNA Res.">
        <title>Complete genomic sequence of nitrogen-fixing symbiotic bacterium Bradyrhizobium japonicum USDA110.</title>
        <authorList>
            <person name="Kaneko T."/>
            <person name="Nakamura Y."/>
            <person name="Sato S."/>
            <person name="Minamisawa K."/>
            <person name="Uchiumi T."/>
            <person name="Sasamoto S."/>
            <person name="Watanabe A."/>
            <person name="Idesawa K."/>
            <person name="Iriguchi M."/>
            <person name="Kawashima K."/>
            <person name="Kohara M."/>
            <person name="Matsumoto M."/>
            <person name="Shimpo S."/>
            <person name="Tsuruoka H."/>
            <person name="Wada T."/>
            <person name="Yamada M."/>
            <person name="Tabata S."/>
        </authorList>
    </citation>
    <scope>NUCLEOTIDE SEQUENCE [LARGE SCALE GENOMIC DNA]</scope>
    <source>
        <strain evidence="4">JCM 10833 / BCRC 13528 / IAM 13628 / NBRC 14792 / USDA 110</strain>
    </source>
</reference>
<sequence length="238" mass="24172">MRVPLSIMALLAALASTAPAPASAEGGPAWDACVGLTSTPDERVTACSSVIETKSETGRRLAGAYCNRGHGLTEKRELDAALSDLDEAVSSIRPTPAPTTTAAASTASSATMIAPSPITTRLSSSIRRWPSPTAIAASRASTRATSTVPLRILTRRSSAIPTMPPPTPIGASSTPASTTRRMRSPTTPCGSSLRPICSPISTAATCIATTSSSTAPPPTMATRSASLRQMRAAGAIAA</sequence>
<dbReference type="InParanoid" id="Q89L28"/>
<dbReference type="Proteomes" id="UP000002526">
    <property type="component" value="Chromosome"/>
</dbReference>
<feature type="region of interest" description="Disordered" evidence="1">
    <location>
        <begin position="158"/>
        <end position="193"/>
    </location>
</feature>
<feature type="compositionally biased region" description="Low complexity" evidence="1">
    <location>
        <begin position="171"/>
        <end position="188"/>
    </location>
</feature>
<evidence type="ECO:0000256" key="2">
    <source>
        <dbReference type="SAM" id="SignalP"/>
    </source>
</evidence>
<accession>Q89L28</accession>